<dbReference type="AlphaFoldDB" id="A0A7W3MUF3"/>
<keyword evidence="3" id="KW-1185">Reference proteome</keyword>
<accession>A0A7W3MUF3</accession>
<reference evidence="2 3" key="1">
    <citation type="submission" date="2020-08" db="EMBL/GenBank/DDBJ databases">
        <title>Sequencing the genomes of 1000 actinobacteria strains.</title>
        <authorList>
            <person name="Klenk H.-P."/>
        </authorList>
    </citation>
    <scope>NUCLEOTIDE SEQUENCE [LARGE SCALE GENOMIC DNA]</scope>
    <source>
        <strain evidence="2 3">DSM 45823</strain>
    </source>
</reference>
<evidence type="ECO:0000313" key="3">
    <source>
        <dbReference type="Proteomes" id="UP000539313"/>
    </source>
</evidence>
<name>A0A7W3MUF3_9ACTN</name>
<evidence type="ECO:0000313" key="2">
    <source>
        <dbReference type="EMBL" id="MBA9002106.1"/>
    </source>
</evidence>
<sequence>MGFDLYGVLTLDEGVLGLFERVIPGGSRYALPVGGSGWPDGWVLPVPWELEYGTGGRPAMVPDALEPADEDVWRAAAGVPAGADPLDAFDEIDFALVSLLSLAAPVVLIDDSTFGGVLGHEHAVLGVNGRIEAAYGVDFLGGRAFVLEAGGYREADPAEVAPAAQCAERLDDRLRGRFLFDGYLPRSPNREGPPSRAPWSGPTPEVDPAWRRHFPVLA</sequence>
<proteinExistence type="predicted"/>
<protein>
    <submittedName>
        <fullName evidence="2">Uncharacterized protein</fullName>
    </submittedName>
</protein>
<dbReference type="Proteomes" id="UP000539313">
    <property type="component" value="Unassembled WGS sequence"/>
</dbReference>
<dbReference type="RefSeq" id="WP_119731472.1">
    <property type="nucleotide sequence ID" value="NZ_JACJII010000001.1"/>
</dbReference>
<dbReference type="EMBL" id="JACJII010000001">
    <property type="protein sequence ID" value="MBA9002106.1"/>
    <property type="molecule type" value="Genomic_DNA"/>
</dbReference>
<feature type="region of interest" description="Disordered" evidence="1">
    <location>
        <begin position="185"/>
        <end position="205"/>
    </location>
</feature>
<comment type="caution">
    <text evidence="2">The sequence shown here is derived from an EMBL/GenBank/DDBJ whole genome shotgun (WGS) entry which is preliminary data.</text>
</comment>
<organism evidence="2 3">
    <name type="scientific">Thermomonospora cellulosilytica</name>
    <dbReference type="NCBI Taxonomy" id="1411118"/>
    <lineage>
        <taxon>Bacteria</taxon>
        <taxon>Bacillati</taxon>
        <taxon>Actinomycetota</taxon>
        <taxon>Actinomycetes</taxon>
        <taxon>Streptosporangiales</taxon>
        <taxon>Thermomonosporaceae</taxon>
        <taxon>Thermomonospora</taxon>
    </lineage>
</organism>
<evidence type="ECO:0000256" key="1">
    <source>
        <dbReference type="SAM" id="MobiDB-lite"/>
    </source>
</evidence>
<gene>
    <name evidence="2" type="ORF">HNR21_000988</name>
</gene>